<dbReference type="InterPro" id="IPR013694">
    <property type="entry name" value="VIT"/>
</dbReference>
<dbReference type="PANTHER" id="PTHR45737:SF6">
    <property type="entry name" value="VON WILLEBRAND FACTOR A DOMAIN-CONTAINING PROTEIN 5A"/>
    <property type="match status" value="1"/>
</dbReference>
<evidence type="ECO:0000313" key="4">
    <source>
        <dbReference type="EMBL" id="SMF75676.1"/>
    </source>
</evidence>
<dbReference type="Pfam" id="PF08487">
    <property type="entry name" value="VIT"/>
    <property type="match status" value="1"/>
</dbReference>
<evidence type="ECO:0000259" key="2">
    <source>
        <dbReference type="PROSITE" id="PS50234"/>
    </source>
</evidence>
<dbReference type="SUPFAM" id="SSF53300">
    <property type="entry name" value="vWA-like"/>
    <property type="match status" value="1"/>
</dbReference>
<keyword evidence="1" id="KW-0472">Membrane</keyword>
<dbReference type="NCBIfam" id="TIGR03788">
    <property type="entry name" value="marine_srt_targ"/>
    <property type="match status" value="1"/>
</dbReference>
<feature type="domain" description="VWFA" evidence="2">
    <location>
        <begin position="397"/>
        <end position="567"/>
    </location>
</feature>
<dbReference type="PROSITE" id="PS51468">
    <property type="entry name" value="VIT"/>
    <property type="match status" value="1"/>
</dbReference>
<feature type="domain" description="VIT" evidence="3">
    <location>
        <begin position="90"/>
        <end position="218"/>
    </location>
</feature>
<feature type="transmembrane region" description="Helical" evidence="1">
    <location>
        <begin position="777"/>
        <end position="796"/>
    </location>
</feature>
<dbReference type="RefSeq" id="WP_085125896.1">
    <property type="nucleotide sequence ID" value="NZ_FWZX01000034.1"/>
</dbReference>
<protein>
    <submittedName>
        <fullName evidence="4">Ca-activated chloride channel family protein</fullName>
    </submittedName>
</protein>
<evidence type="ECO:0000313" key="5">
    <source>
        <dbReference type="Proteomes" id="UP000192917"/>
    </source>
</evidence>
<accession>A0A1Y6CM93</accession>
<dbReference type="SMART" id="SM00609">
    <property type="entry name" value="VIT"/>
    <property type="match status" value="1"/>
</dbReference>
<organism evidence="4 5">
    <name type="scientific">Tistlia consotensis USBA 355</name>
    <dbReference type="NCBI Taxonomy" id="560819"/>
    <lineage>
        <taxon>Bacteria</taxon>
        <taxon>Pseudomonadati</taxon>
        <taxon>Pseudomonadota</taxon>
        <taxon>Alphaproteobacteria</taxon>
        <taxon>Rhodospirillales</taxon>
        <taxon>Rhodovibrionaceae</taxon>
        <taxon>Tistlia</taxon>
    </lineage>
</organism>
<name>A0A1Y6CM93_9PROT</name>
<keyword evidence="1" id="KW-0812">Transmembrane</keyword>
<dbReference type="InterPro" id="IPR036465">
    <property type="entry name" value="vWFA_dom_sf"/>
</dbReference>
<sequence length="810" mass="85871">MSPHCALFHRGFRDRAGERQRLLVTGLLFLLFALGTLALASLPGLRAAHGQTLGAGRPAPVQQAGVQQAALPGGLAAGLYFRKAAPAGTEGAERPVADAPTFAAPLVHSEVSIEVHGPIERTTVRQYFLNPSDDWLEGTYVFPLPEQSAVDRLTMVVGERRIEGEIHEKQEARRIYEQARAEGRQAGLLSSERPNVFTTAVANVGPRQAVSIEIAYQQRVRYDAGRYELRFPLVVAPRYTPGGPSLVAVPMPPRPGAAPGAPKVVPIAERRGQQDGEAPTPQAERGDLFGPVVDPASGRLVPTAAISVHLDAGLPLAGIDSPSHRVTVSDLPDGSQRIDLASGPVAADRDVVLRWQPKIGAEPQAAVFAEQVGGETYLLASLLPGSAPAAALERPRDLILVVDNSGSMFGASMDQAKAAVGLALRRLKPTDRVNVIRFDDTTESLFDKARPATPEVLAEARRFVDALHADGGTEMLPALQSALGEPSEPGRLTQIVFVTDGAVSNERQLFEALSAGLGERRLFTVGIGSAPNSWFMTKAAELGRGSFTYVGSSDTVESGMAALFRKLESPAMTDVTARWTGAGAVEMVPARLPDLYVGEPVELAARLPGVPLDRLSGTLELQGARGGRSWQASLPLDRLESREGVSAIWARAKLDELDNALAEGRDESAVRAEAVPLALEHRLVTRWTSLVAVDRGPAARPAGAPLGSAPVARALPYDWSYEKVFGPAGEQADGTAEPGRARLRQALALRPAPPEELQQAGIAGSVALPQTATDAPWRALVGGLALLGGLVLLAAVRRSRPGGRPGRLWR</sequence>
<proteinExistence type="predicted"/>
<dbReference type="Pfam" id="PF13768">
    <property type="entry name" value="VWA_3"/>
    <property type="match status" value="1"/>
</dbReference>
<dbReference type="STRING" id="560819.SAMN05428998_13456"/>
<reference evidence="4 5" key="1">
    <citation type="submission" date="2017-04" db="EMBL/GenBank/DDBJ databases">
        <authorList>
            <person name="Afonso C.L."/>
            <person name="Miller P.J."/>
            <person name="Scott M.A."/>
            <person name="Spackman E."/>
            <person name="Goraichik I."/>
            <person name="Dimitrov K.M."/>
            <person name="Suarez D.L."/>
            <person name="Swayne D.E."/>
        </authorList>
    </citation>
    <scope>NUCLEOTIDE SEQUENCE [LARGE SCALE GENOMIC DNA]</scope>
    <source>
        <strain evidence="4 5">USBA 355</strain>
    </source>
</reference>
<gene>
    <name evidence="4" type="ORF">SAMN05428998_13456</name>
</gene>
<evidence type="ECO:0000259" key="3">
    <source>
        <dbReference type="PROSITE" id="PS51468"/>
    </source>
</evidence>
<dbReference type="PROSITE" id="PS50234">
    <property type="entry name" value="VWFA"/>
    <property type="match status" value="1"/>
</dbReference>
<dbReference type="EMBL" id="FWZX01000034">
    <property type="protein sequence ID" value="SMF75676.1"/>
    <property type="molecule type" value="Genomic_DNA"/>
</dbReference>
<dbReference type="Proteomes" id="UP000192917">
    <property type="component" value="Unassembled WGS sequence"/>
</dbReference>
<dbReference type="InterPro" id="IPR002035">
    <property type="entry name" value="VWF_A"/>
</dbReference>
<dbReference type="AlphaFoldDB" id="A0A1Y6CM93"/>
<dbReference type="Gene3D" id="3.40.50.410">
    <property type="entry name" value="von Willebrand factor, type A domain"/>
    <property type="match status" value="1"/>
</dbReference>
<dbReference type="SMART" id="SM00327">
    <property type="entry name" value="VWA"/>
    <property type="match status" value="1"/>
</dbReference>
<dbReference type="InterPro" id="IPR022440">
    <property type="entry name" value="CHP03788"/>
</dbReference>
<evidence type="ECO:0000256" key="1">
    <source>
        <dbReference type="SAM" id="Phobius"/>
    </source>
</evidence>
<keyword evidence="1" id="KW-1133">Transmembrane helix</keyword>
<dbReference type="PANTHER" id="PTHR45737">
    <property type="entry name" value="VON WILLEBRAND FACTOR A DOMAIN-CONTAINING PROTEIN 5A"/>
    <property type="match status" value="1"/>
</dbReference>
<keyword evidence="5" id="KW-1185">Reference proteome</keyword>